<keyword evidence="5 11" id="KW-0028">Amino-acid biosynthesis</keyword>
<evidence type="ECO:0000256" key="11">
    <source>
        <dbReference type="PROSITE-ProRule" id="PRU01198"/>
    </source>
</evidence>
<dbReference type="InterPro" id="IPR000506">
    <property type="entry name" value="KARI_C"/>
</dbReference>
<dbReference type="InterPro" id="IPR014359">
    <property type="entry name" value="KARI_prok"/>
</dbReference>
<comment type="caution">
    <text evidence="11">Lacks conserved residue(s) required for the propagation of feature annotation.</text>
</comment>
<evidence type="ECO:0000313" key="14">
    <source>
        <dbReference type="EMBL" id="TMQ71069.1"/>
    </source>
</evidence>
<dbReference type="PROSITE" id="PS51850">
    <property type="entry name" value="KARI_N"/>
    <property type="match status" value="1"/>
</dbReference>
<keyword evidence="8 11" id="KW-0560">Oxidoreductase</keyword>
<gene>
    <name evidence="14" type="primary">ilvC</name>
    <name evidence="14" type="ORF">E6K80_06590</name>
</gene>
<dbReference type="PROSITE" id="PS51851">
    <property type="entry name" value="KARI_C"/>
    <property type="match status" value="1"/>
</dbReference>
<dbReference type="UniPathway" id="UPA00047">
    <property type="reaction ID" value="UER00056"/>
</dbReference>
<name>A0A538U5U8_UNCEI</name>
<dbReference type="GO" id="GO:0046872">
    <property type="term" value="F:metal ion binding"/>
    <property type="evidence" value="ECO:0007669"/>
    <property type="project" value="UniProtKB-UniRule"/>
</dbReference>
<protein>
    <recommendedName>
        <fullName evidence="10">Ketol-acid reductoisomerase</fullName>
        <ecNumber evidence="10">1.1.1.86</ecNumber>
    </recommendedName>
</protein>
<dbReference type="GO" id="GO:0004455">
    <property type="term" value="F:ketol-acid reductoisomerase activity"/>
    <property type="evidence" value="ECO:0007669"/>
    <property type="project" value="UniProtKB-UniRule"/>
</dbReference>
<evidence type="ECO:0000256" key="4">
    <source>
        <dbReference type="ARBA" id="ARBA00010318"/>
    </source>
</evidence>
<dbReference type="UniPathway" id="UPA00049">
    <property type="reaction ID" value="UER00060"/>
</dbReference>
<evidence type="ECO:0000256" key="7">
    <source>
        <dbReference type="ARBA" id="ARBA00022842"/>
    </source>
</evidence>
<reference evidence="14 15" key="1">
    <citation type="journal article" date="2019" name="Nat. Microbiol.">
        <title>Mediterranean grassland soil C-N compound turnover is dependent on rainfall and depth, and is mediated by genomically divergent microorganisms.</title>
        <authorList>
            <person name="Diamond S."/>
            <person name="Andeer P.F."/>
            <person name="Li Z."/>
            <person name="Crits-Christoph A."/>
            <person name="Burstein D."/>
            <person name="Anantharaman K."/>
            <person name="Lane K.R."/>
            <person name="Thomas B.C."/>
            <person name="Pan C."/>
            <person name="Northen T.R."/>
            <person name="Banfield J.F."/>
        </authorList>
    </citation>
    <scope>NUCLEOTIDE SEQUENCE [LARGE SCALE GENOMIC DNA]</scope>
    <source>
        <strain evidence="14">WS_10</strain>
    </source>
</reference>
<dbReference type="InterPro" id="IPR036291">
    <property type="entry name" value="NAD(P)-bd_dom_sf"/>
</dbReference>
<feature type="binding site" evidence="11">
    <location>
        <position position="180"/>
    </location>
    <ligand>
        <name>Mg(2+)</name>
        <dbReference type="ChEBI" id="CHEBI:18420"/>
        <label>1</label>
    </ligand>
</feature>
<evidence type="ECO:0000256" key="9">
    <source>
        <dbReference type="ARBA" id="ARBA00023304"/>
    </source>
</evidence>
<comment type="similarity">
    <text evidence="4 11">Belongs to the ketol-acid reductoisomerase family.</text>
</comment>
<dbReference type="GO" id="GO:0016853">
    <property type="term" value="F:isomerase activity"/>
    <property type="evidence" value="ECO:0007669"/>
    <property type="project" value="UniProtKB-KW"/>
</dbReference>
<dbReference type="Pfam" id="PF07991">
    <property type="entry name" value="KARI_N"/>
    <property type="match status" value="1"/>
</dbReference>
<evidence type="ECO:0000256" key="5">
    <source>
        <dbReference type="ARBA" id="ARBA00022605"/>
    </source>
</evidence>
<dbReference type="PANTHER" id="PTHR21371:SF1">
    <property type="entry name" value="KETOL-ACID REDUCTOISOMERASE, MITOCHONDRIAL"/>
    <property type="match status" value="1"/>
</dbReference>
<dbReference type="Gene3D" id="3.40.50.720">
    <property type="entry name" value="NAD(P)-binding Rossmann-like Domain"/>
    <property type="match status" value="1"/>
</dbReference>
<comment type="caution">
    <text evidence="14">The sequence shown here is derived from an EMBL/GenBank/DDBJ whole genome shotgun (WGS) entry which is preliminary data.</text>
</comment>
<dbReference type="PANTHER" id="PTHR21371">
    <property type="entry name" value="KETOL-ACID REDUCTOISOMERASE, MITOCHONDRIAL"/>
    <property type="match status" value="1"/>
</dbReference>
<dbReference type="Pfam" id="PF01450">
    <property type="entry name" value="KARI_C"/>
    <property type="match status" value="1"/>
</dbReference>
<dbReference type="InterPro" id="IPR013023">
    <property type="entry name" value="KARI"/>
</dbReference>
<dbReference type="SUPFAM" id="SSF48179">
    <property type="entry name" value="6-phosphogluconate dehydrogenase C-terminal domain-like"/>
    <property type="match status" value="1"/>
</dbReference>
<dbReference type="AlphaFoldDB" id="A0A538U5U8"/>
<evidence type="ECO:0000256" key="1">
    <source>
        <dbReference type="ARBA" id="ARBA00001946"/>
    </source>
</evidence>
<dbReference type="Proteomes" id="UP000319836">
    <property type="component" value="Unassembled WGS sequence"/>
</dbReference>
<feature type="domain" description="KARI C-terminal knotted" evidence="13">
    <location>
        <begin position="172"/>
        <end position="317"/>
    </location>
</feature>
<dbReference type="EC" id="1.1.1.86" evidence="10"/>
<dbReference type="EMBL" id="VBPA01000155">
    <property type="protein sequence ID" value="TMQ71069.1"/>
    <property type="molecule type" value="Genomic_DNA"/>
</dbReference>
<dbReference type="GO" id="GO:0009099">
    <property type="term" value="P:L-valine biosynthetic process"/>
    <property type="evidence" value="ECO:0007669"/>
    <property type="project" value="UniProtKB-UniRule"/>
</dbReference>
<dbReference type="InterPro" id="IPR013116">
    <property type="entry name" value="KARI_N"/>
</dbReference>
<keyword evidence="14" id="KW-0413">Isomerase</keyword>
<accession>A0A538U5U8</accession>
<dbReference type="GO" id="GO:0009097">
    <property type="term" value="P:isoleucine biosynthetic process"/>
    <property type="evidence" value="ECO:0007669"/>
    <property type="project" value="UniProtKB-UniRule"/>
</dbReference>
<dbReference type="GO" id="GO:0050661">
    <property type="term" value="F:NADP binding"/>
    <property type="evidence" value="ECO:0007669"/>
    <property type="project" value="InterPro"/>
</dbReference>
<evidence type="ECO:0000256" key="10">
    <source>
        <dbReference type="NCBIfam" id="TIGR00465"/>
    </source>
</evidence>
<feature type="binding site" evidence="11">
    <location>
        <position position="184"/>
    </location>
    <ligand>
        <name>Mg(2+)</name>
        <dbReference type="ChEBI" id="CHEBI:18420"/>
        <label>1</label>
    </ligand>
</feature>
<keyword evidence="6 11" id="KW-0479">Metal-binding</keyword>
<dbReference type="Gene3D" id="6.10.240.10">
    <property type="match status" value="1"/>
</dbReference>
<sequence>MAAPPLRGPVAILGFGNQGEAQAQNLRDSGAQVIVGARPEGRGARRAAEQGFDVRPLIDAVRSAAVIAVLLPDEILPELWDEIAGACAPRSALVFAHGFNLVYGGLALPPSSDVVLVSPTGPGRILRERFVAGDGLPAYLAVAQDASGEAWKTAEAFAQALGADRARLWPTTVREETEVDLFGEQVVLCGGMNALVTAAFETLTASGYAPEMAYLECVHQLVYLADLLHRRGVAGMRRGISGTALFGDLTRGPRVIGPAAREEMAKILDEIRSGAFAREWQSERAESAGRLRAMIEAEERHPIEEARRRALEDRGAR</sequence>
<evidence type="ECO:0000256" key="3">
    <source>
        <dbReference type="ARBA" id="ARBA00004885"/>
    </source>
</evidence>
<feature type="domain" description="KARI N-terminal Rossmann" evidence="12">
    <location>
        <begin position="1"/>
        <end position="171"/>
    </location>
</feature>
<evidence type="ECO:0000256" key="2">
    <source>
        <dbReference type="ARBA" id="ARBA00004864"/>
    </source>
</evidence>
<proteinExistence type="inferred from homology"/>
<evidence type="ECO:0000259" key="12">
    <source>
        <dbReference type="PROSITE" id="PS51850"/>
    </source>
</evidence>
<dbReference type="NCBIfam" id="TIGR00465">
    <property type="entry name" value="ilvC"/>
    <property type="match status" value="1"/>
</dbReference>
<evidence type="ECO:0000256" key="6">
    <source>
        <dbReference type="ARBA" id="ARBA00022723"/>
    </source>
</evidence>
<dbReference type="NCBIfam" id="NF004017">
    <property type="entry name" value="PRK05479.1"/>
    <property type="match status" value="1"/>
</dbReference>
<keyword evidence="7 11" id="KW-0460">Magnesium</keyword>
<evidence type="ECO:0000259" key="13">
    <source>
        <dbReference type="PROSITE" id="PS51851"/>
    </source>
</evidence>
<comment type="cofactor">
    <cofactor evidence="1">
        <name>Mg(2+)</name>
        <dbReference type="ChEBI" id="CHEBI:18420"/>
    </cofactor>
</comment>
<organism evidence="14 15">
    <name type="scientific">Eiseniibacteriota bacterium</name>
    <dbReference type="NCBI Taxonomy" id="2212470"/>
    <lineage>
        <taxon>Bacteria</taxon>
        <taxon>Candidatus Eiseniibacteriota</taxon>
    </lineage>
</organism>
<feature type="binding site" evidence="11">
    <location>
        <position position="180"/>
    </location>
    <ligand>
        <name>Mg(2+)</name>
        <dbReference type="ChEBI" id="CHEBI:18420"/>
        <label>2</label>
    </ligand>
</feature>
<comment type="pathway">
    <text evidence="2">Amino-acid biosynthesis; L-valine biosynthesis; L-valine from pyruvate: step 2/4.</text>
</comment>
<dbReference type="InterPro" id="IPR008927">
    <property type="entry name" value="6-PGluconate_DH-like_C_sf"/>
</dbReference>
<comment type="pathway">
    <text evidence="3">Amino-acid biosynthesis; L-isoleucine biosynthesis; L-isoleucine from 2-oxobutanoate: step 2/4.</text>
</comment>
<dbReference type="PIRSF" id="PIRSF000116">
    <property type="entry name" value="IlvC_gammaproteo"/>
    <property type="match status" value="1"/>
</dbReference>
<evidence type="ECO:0000256" key="8">
    <source>
        <dbReference type="ARBA" id="ARBA00023002"/>
    </source>
</evidence>
<keyword evidence="9 11" id="KW-0100">Branched-chain amino acid biosynthesis</keyword>
<evidence type="ECO:0000313" key="15">
    <source>
        <dbReference type="Proteomes" id="UP000319836"/>
    </source>
</evidence>
<dbReference type="SUPFAM" id="SSF51735">
    <property type="entry name" value="NAD(P)-binding Rossmann-fold domains"/>
    <property type="match status" value="1"/>
</dbReference>